<proteinExistence type="predicted"/>
<name>A0ABT7SGT0_9CELL</name>
<comment type="caution">
    <text evidence="3">The sequence shown here is derived from an EMBL/GenBank/DDBJ whole genome shotgun (WGS) entry which is preliminary data.</text>
</comment>
<evidence type="ECO:0000259" key="2">
    <source>
        <dbReference type="Pfam" id="PF13360"/>
    </source>
</evidence>
<feature type="region of interest" description="Disordered" evidence="1">
    <location>
        <begin position="1"/>
        <end position="27"/>
    </location>
</feature>
<accession>A0ABT7SGT0</accession>
<dbReference type="EMBL" id="JAUCGQ010000001">
    <property type="protein sequence ID" value="MDM7855402.1"/>
    <property type="molecule type" value="Genomic_DNA"/>
</dbReference>
<feature type="domain" description="Pyrrolo-quinoline quinone repeat" evidence="2">
    <location>
        <begin position="349"/>
        <end position="469"/>
    </location>
</feature>
<evidence type="ECO:0000313" key="3">
    <source>
        <dbReference type="EMBL" id="MDM7855402.1"/>
    </source>
</evidence>
<dbReference type="Gene3D" id="2.130.10.10">
    <property type="entry name" value="YVTN repeat-like/Quinoprotein amine dehydrogenase"/>
    <property type="match status" value="2"/>
</dbReference>
<dbReference type="SUPFAM" id="SSF50998">
    <property type="entry name" value="Quinoprotein alcohol dehydrogenase-like"/>
    <property type="match status" value="1"/>
</dbReference>
<dbReference type="Proteomes" id="UP001529338">
    <property type="component" value="Unassembled WGS sequence"/>
</dbReference>
<dbReference type="InterPro" id="IPR002372">
    <property type="entry name" value="PQQ_rpt_dom"/>
</dbReference>
<keyword evidence="4" id="KW-1185">Reference proteome</keyword>
<protein>
    <submittedName>
        <fullName evidence="3">PQQ-binding-like beta-propeller repeat protein</fullName>
    </submittedName>
</protein>
<evidence type="ECO:0000313" key="4">
    <source>
        <dbReference type="Proteomes" id="UP001529338"/>
    </source>
</evidence>
<sequence length="477" mass="50367">MGPNLRAVELDEDDARPEQQPAARRSGRRRWPWALAAGLVAVSLAAGQHVVDDRHRAYLSRFERVPGVIQALTRDPESLWVLPAAESSGGVQVDGAIVLFGPRDDGARIERLDPATGDAAWQVRVPAPDAAAPDDAQEAGVECRAATAPRGADPRVVCLVSPISLDYLADGGTPTEVRVLDPRTGKTRDAWRQDVQVWALGGDRVLTAEPTKHGGTRTWTVTARGLDGTVAWTRTLDWTVPAPRADGISPGWTLQADAEHVLLSADGHGALLDASGAVTQRMESDGMSSWSLARAGLVVRNDLRPTADQSAYTQESSLATPGVPPGQELYLAVDDGSVPDLAFVTSTSGGVAAYDVRRGRQLWREAAAAPAQVLLDGVLYTETATTVLALDARTGRTVWSQPSGFASDSVYTDGHVLYVQSRGALRTFALADGTPGPTWSTTGLPLADDLATGRFLTAWNGVLVLAGADDGGRTVVG</sequence>
<dbReference type="InterPro" id="IPR015943">
    <property type="entry name" value="WD40/YVTN_repeat-like_dom_sf"/>
</dbReference>
<reference evidence="3 4" key="1">
    <citation type="submission" date="2023-06" db="EMBL/GenBank/DDBJ databases">
        <title>Cellulomonas sp. MW4 Whole genome sequence.</title>
        <authorList>
            <person name="Park S."/>
        </authorList>
    </citation>
    <scope>NUCLEOTIDE SEQUENCE [LARGE SCALE GENOMIC DNA]</scope>
    <source>
        <strain evidence="3 4">MW4</strain>
    </source>
</reference>
<dbReference type="InterPro" id="IPR018391">
    <property type="entry name" value="PQQ_b-propeller_rpt"/>
</dbReference>
<dbReference type="RefSeq" id="WP_289455220.1">
    <property type="nucleotide sequence ID" value="NZ_JAUCGQ010000001.1"/>
</dbReference>
<evidence type="ECO:0000256" key="1">
    <source>
        <dbReference type="SAM" id="MobiDB-lite"/>
    </source>
</evidence>
<dbReference type="PANTHER" id="PTHR34512">
    <property type="entry name" value="CELL SURFACE PROTEIN"/>
    <property type="match status" value="1"/>
</dbReference>
<dbReference type="InterPro" id="IPR011047">
    <property type="entry name" value="Quinoprotein_ADH-like_sf"/>
</dbReference>
<dbReference type="SMART" id="SM00564">
    <property type="entry name" value="PQQ"/>
    <property type="match status" value="3"/>
</dbReference>
<organism evidence="3 4">
    <name type="scientific">Cellulomonas alba</name>
    <dbReference type="NCBI Taxonomy" id="3053467"/>
    <lineage>
        <taxon>Bacteria</taxon>
        <taxon>Bacillati</taxon>
        <taxon>Actinomycetota</taxon>
        <taxon>Actinomycetes</taxon>
        <taxon>Micrococcales</taxon>
        <taxon>Cellulomonadaceae</taxon>
        <taxon>Cellulomonas</taxon>
    </lineage>
</organism>
<gene>
    <name evidence="3" type="ORF">QRT04_10715</name>
</gene>
<dbReference type="Pfam" id="PF13360">
    <property type="entry name" value="PQQ_2"/>
    <property type="match status" value="1"/>
</dbReference>
<dbReference type="PANTHER" id="PTHR34512:SF30">
    <property type="entry name" value="OUTER MEMBRANE PROTEIN ASSEMBLY FACTOR BAMB"/>
    <property type="match status" value="1"/>
</dbReference>